<dbReference type="GO" id="GO:0006310">
    <property type="term" value="P:DNA recombination"/>
    <property type="evidence" value="ECO:0007669"/>
    <property type="project" value="UniProtKB-KW"/>
</dbReference>
<sequence>MTLTKATIIEKLQEELGSAGFTKSKSSEVVETLLTIMKDTMEKGEDILISGFGKFQVREKAQRKGRNPATGDAMMLAPRRVVTFKCSGRLRERINGGE</sequence>
<evidence type="ECO:0000256" key="2">
    <source>
        <dbReference type="ARBA" id="ARBA00018329"/>
    </source>
</evidence>
<evidence type="ECO:0000256" key="8">
    <source>
        <dbReference type="RuleBase" id="RU003939"/>
    </source>
</evidence>
<organism evidence="9 10">
    <name type="scientific">Desulfococcus multivorans DSM 2059</name>
    <dbReference type="NCBI Taxonomy" id="1121405"/>
    <lineage>
        <taxon>Bacteria</taxon>
        <taxon>Pseudomonadati</taxon>
        <taxon>Thermodesulfobacteriota</taxon>
        <taxon>Desulfobacteria</taxon>
        <taxon>Desulfobacterales</taxon>
        <taxon>Desulfococcaceae</taxon>
        <taxon>Desulfococcus</taxon>
    </lineage>
</organism>
<dbReference type="Proteomes" id="UP000014977">
    <property type="component" value="Unassembled WGS sequence"/>
</dbReference>
<dbReference type="SUPFAM" id="SSF47729">
    <property type="entry name" value="IHF-like DNA-binding proteins"/>
    <property type="match status" value="1"/>
</dbReference>
<dbReference type="PRINTS" id="PR01727">
    <property type="entry name" value="DNABINDINGHU"/>
</dbReference>
<dbReference type="GO" id="GO:0030527">
    <property type="term" value="F:structural constituent of chromatin"/>
    <property type="evidence" value="ECO:0007669"/>
    <property type="project" value="InterPro"/>
</dbReference>
<keyword evidence="7" id="KW-0233">DNA recombination</keyword>
<dbReference type="Pfam" id="PF00216">
    <property type="entry name" value="Bac_DNA_binding"/>
    <property type="match status" value="1"/>
</dbReference>
<keyword evidence="5 9" id="KW-0238">DNA-binding</keyword>
<evidence type="ECO:0000313" key="10">
    <source>
        <dbReference type="Proteomes" id="UP000014977"/>
    </source>
</evidence>
<comment type="similarity">
    <text evidence="1 8">Belongs to the bacterial histone-like protein family.</text>
</comment>
<gene>
    <name evidence="9" type="ORF">dsmv_1634</name>
</gene>
<keyword evidence="3" id="KW-0810">Translation regulation</keyword>
<evidence type="ECO:0000256" key="1">
    <source>
        <dbReference type="ARBA" id="ARBA00010529"/>
    </source>
</evidence>
<protein>
    <recommendedName>
        <fullName evidence="2">Integration host factor subunit alpha</fullName>
    </recommendedName>
</protein>
<evidence type="ECO:0000256" key="7">
    <source>
        <dbReference type="ARBA" id="ARBA00023172"/>
    </source>
</evidence>
<dbReference type="GO" id="GO:0003677">
    <property type="term" value="F:DNA binding"/>
    <property type="evidence" value="ECO:0007669"/>
    <property type="project" value="UniProtKB-KW"/>
</dbReference>
<dbReference type="SMART" id="SM00411">
    <property type="entry name" value="BHL"/>
    <property type="match status" value="1"/>
</dbReference>
<keyword evidence="4" id="KW-0805">Transcription regulation</keyword>
<dbReference type="InterPro" id="IPR000119">
    <property type="entry name" value="Hist_DNA-bd"/>
</dbReference>
<dbReference type="RefSeq" id="WP_020876018.1">
    <property type="nucleotide sequence ID" value="NZ_ATHJ01000065.1"/>
</dbReference>
<dbReference type="InterPro" id="IPR005684">
    <property type="entry name" value="IHF_alpha"/>
</dbReference>
<dbReference type="InterPro" id="IPR010992">
    <property type="entry name" value="IHF-like_DNA-bd_dom_sf"/>
</dbReference>
<dbReference type="STRING" id="897.B2D07_07250"/>
<dbReference type="eggNOG" id="COG0776">
    <property type="taxonomic scope" value="Bacteria"/>
</dbReference>
<dbReference type="AlphaFoldDB" id="S7VDG2"/>
<dbReference type="InterPro" id="IPR020816">
    <property type="entry name" value="Histone-like_DNA-bd_CS"/>
</dbReference>
<reference evidence="9 10" key="1">
    <citation type="journal article" date="2013" name="Genome Announc.">
        <title>Draft genome sequences for three mercury-methylating, sulfate-reducing bacteria.</title>
        <authorList>
            <person name="Brown S.D."/>
            <person name="Hurt R.A.Jr."/>
            <person name="Gilmour C.C."/>
            <person name="Elias D.A."/>
        </authorList>
    </citation>
    <scope>NUCLEOTIDE SEQUENCE [LARGE SCALE GENOMIC DNA]</scope>
    <source>
        <strain evidence="9 10">DSM 2059</strain>
    </source>
</reference>
<dbReference type="PROSITE" id="PS00045">
    <property type="entry name" value="HISTONE_LIKE"/>
    <property type="match status" value="1"/>
</dbReference>
<dbReference type="GO" id="GO:0009893">
    <property type="term" value="P:positive regulation of metabolic process"/>
    <property type="evidence" value="ECO:0007669"/>
    <property type="project" value="UniProtKB-ARBA"/>
</dbReference>
<evidence type="ECO:0000256" key="3">
    <source>
        <dbReference type="ARBA" id="ARBA00022845"/>
    </source>
</evidence>
<dbReference type="PANTHER" id="PTHR33175:SF2">
    <property type="entry name" value="INTEGRATION HOST FACTOR SUBUNIT ALPHA"/>
    <property type="match status" value="1"/>
</dbReference>
<dbReference type="GO" id="GO:0006355">
    <property type="term" value="P:regulation of DNA-templated transcription"/>
    <property type="evidence" value="ECO:0007669"/>
    <property type="project" value="InterPro"/>
</dbReference>
<dbReference type="EMBL" id="ATHJ01000065">
    <property type="protein sequence ID" value="EPR42508.1"/>
    <property type="molecule type" value="Genomic_DNA"/>
</dbReference>
<dbReference type="OrthoDB" id="9797747at2"/>
<evidence type="ECO:0000256" key="5">
    <source>
        <dbReference type="ARBA" id="ARBA00023125"/>
    </source>
</evidence>
<proteinExistence type="inferred from homology"/>
<dbReference type="GO" id="GO:0005829">
    <property type="term" value="C:cytosol"/>
    <property type="evidence" value="ECO:0007669"/>
    <property type="project" value="TreeGrafter"/>
</dbReference>
<accession>S7VDG2</accession>
<dbReference type="GO" id="GO:0006417">
    <property type="term" value="P:regulation of translation"/>
    <property type="evidence" value="ECO:0007669"/>
    <property type="project" value="UniProtKB-KW"/>
</dbReference>
<keyword evidence="10" id="KW-1185">Reference proteome</keyword>
<comment type="caution">
    <text evidence="9">The sequence shown here is derived from an EMBL/GenBank/DDBJ whole genome shotgun (WGS) entry which is preliminary data.</text>
</comment>
<evidence type="ECO:0000256" key="4">
    <source>
        <dbReference type="ARBA" id="ARBA00023015"/>
    </source>
</evidence>
<evidence type="ECO:0000313" key="9">
    <source>
        <dbReference type="EMBL" id="EPR42508.1"/>
    </source>
</evidence>
<name>S7VDG2_DESML</name>
<evidence type="ECO:0000256" key="6">
    <source>
        <dbReference type="ARBA" id="ARBA00023163"/>
    </source>
</evidence>
<dbReference type="PANTHER" id="PTHR33175">
    <property type="entry name" value="DNA-BINDING PROTEIN HU"/>
    <property type="match status" value="1"/>
</dbReference>
<dbReference type="CDD" id="cd13835">
    <property type="entry name" value="IHF_A"/>
    <property type="match status" value="1"/>
</dbReference>
<dbReference type="Gene3D" id="4.10.520.10">
    <property type="entry name" value="IHF-like DNA-binding proteins"/>
    <property type="match status" value="1"/>
</dbReference>
<keyword evidence="6" id="KW-0804">Transcription</keyword>